<comment type="caution">
    <text evidence="1">The sequence shown here is derived from an EMBL/GenBank/DDBJ whole genome shotgun (WGS) entry which is preliminary data.</text>
</comment>
<dbReference type="AlphaFoldDB" id="A0A1R1MMV5"/>
<gene>
    <name evidence="1" type="ORF">BLW93_01955</name>
</gene>
<organism evidence="1 2">
    <name type="scientific">Desulfurobacterium indicum</name>
    <dbReference type="NCBI Taxonomy" id="1914305"/>
    <lineage>
        <taxon>Bacteria</taxon>
        <taxon>Pseudomonadati</taxon>
        <taxon>Aquificota</taxon>
        <taxon>Aquificia</taxon>
        <taxon>Desulfurobacteriales</taxon>
        <taxon>Desulfurobacteriaceae</taxon>
        <taxon>Desulfurobacterium</taxon>
    </lineage>
</organism>
<evidence type="ECO:0000313" key="1">
    <source>
        <dbReference type="EMBL" id="OMH41106.1"/>
    </source>
</evidence>
<accession>A0A1R1MMV5</accession>
<name>A0A1R1MMV5_9BACT</name>
<dbReference type="STRING" id="1914305.BLW93_01955"/>
<keyword evidence="2" id="KW-1185">Reference proteome</keyword>
<sequence length="219" mass="25120">MVFIYSPMKIEKVKIKLNKNLWGSKITDMLTGQISINSPYDENKVKDLKSFINSLPWVKKADISFIKGILTINIKEEPVNLCIVADNEAYNVGENGYILGKNKELCPKNKTFFYKGKAPFFTKDSRGFPKVTEDTLLEISFITQYLKSENPINEKPEILLTDTGIKLLYPQHKIIVFLGNGGNSWQNFKKLFKILSKPYSGYYDLRFSGLLIEKGRKDD</sequence>
<reference evidence="1 2" key="1">
    <citation type="submission" date="2016-10" db="EMBL/GenBank/DDBJ databases">
        <title>Genome sequence of a sulfur-reducing bacterium Desulfurobacterium indicum K6013.</title>
        <authorList>
            <person name="Cao J."/>
            <person name="Shao Z."/>
            <person name="Alain K."/>
            <person name="Jebbar M."/>
        </authorList>
    </citation>
    <scope>NUCLEOTIDE SEQUENCE [LARGE SCALE GENOMIC DNA]</scope>
    <source>
        <strain evidence="1 2">K6013</strain>
    </source>
</reference>
<dbReference type="EMBL" id="MOEN01000004">
    <property type="protein sequence ID" value="OMH41106.1"/>
    <property type="molecule type" value="Genomic_DNA"/>
</dbReference>
<evidence type="ECO:0008006" key="3">
    <source>
        <dbReference type="Google" id="ProtNLM"/>
    </source>
</evidence>
<dbReference type="Proteomes" id="UP000187408">
    <property type="component" value="Unassembled WGS sequence"/>
</dbReference>
<protein>
    <recommendedName>
        <fullName evidence="3">POTRA domain-containing protein</fullName>
    </recommendedName>
</protein>
<proteinExistence type="predicted"/>
<evidence type="ECO:0000313" key="2">
    <source>
        <dbReference type="Proteomes" id="UP000187408"/>
    </source>
</evidence>